<evidence type="ECO:0000313" key="2">
    <source>
        <dbReference type="Proteomes" id="UP000033099"/>
    </source>
</evidence>
<dbReference type="AlphaFoldDB" id="A0AAU8TGG7"/>
<sequence>MLRRARANIAGLMQMNDLPVTGKMAAEEKLRSVEAELSLKNVEYSERGKEIMGLKKISYQNEHLRVENQRLLLELVALIYERASSYKRASSDSAFALVDISKCEPCQVEDTRASAEQADRKP</sequence>
<protein>
    <recommendedName>
        <fullName evidence="3">Mobile element protein</fullName>
    </recommendedName>
</protein>
<name>A0AAU8TGG7_9PSED</name>
<dbReference type="KEGG" id="pfb:VO64_1011"/>
<organism evidence="1 2">
    <name type="scientific">Pseudomonas synxantha</name>
    <dbReference type="NCBI Taxonomy" id="47883"/>
    <lineage>
        <taxon>Bacteria</taxon>
        <taxon>Pseudomonadati</taxon>
        <taxon>Pseudomonadota</taxon>
        <taxon>Gammaproteobacteria</taxon>
        <taxon>Pseudomonadales</taxon>
        <taxon>Pseudomonadaceae</taxon>
        <taxon>Pseudomonas</taxon>
    </lineage>
</organism>
<gene>
    <name evidence="1" type="ORF">VO64_1011</name>
</gene>
<evidence type="ECO:0008006" key="3">
    <source>
        <dbReference type="Google" id="ProtNLM"/>
    </source>
</evidence>
<dbReference type="EMBL" id="CP011117">
    <property type="protein sequence ID" value="AKA81557.1"/>
    <property type="molecule type" value="Genomic_DNA"/>
</dbReference>
<proteinExistence type="predicted"/>
<accession>A0AAU8TGG7</accession>
<evidence type="ECO:0000313" key="1">
    <source>
        <dbReference type="EMBL" id="AKA81557.1"/>
    </source>
</evidence>
<reference evidence="1 2" key="1">
    <citation type="journal article" date="2015" name="Genome Announc.">
        <title>Complete Genome Sequence of Biocontrol Strain Pseudomonas fluorescens LBUM223.</title>
        <authorList>
            <person name="Roquigny R."/>
            <person name="Arseneault T."/>
            <person name="Gadkar V.J."/>
            <person name="Novinscak A."/>
            <person name="Joly D.L."/>
            <person name="Filion M."/>
        </authorList>
    </citation>
    <scope>NUCLEOTIDE SEQUENCE [LARGE SCALE GENOMIC DNA]</scope>
    <source>
        <strain evidence="1 2">LBUM223</strain>
    </source>
</reference>
<dbReference type="Proteomes" id="UP000033099">
    <property type="component" value="Chromosome"/>
</dbReference>